<dbReference type="EMBL" id="JAFEUZ010000034">
    <property type="protein sequence ID" value="KAG5468194.1"/>
    <property type="molecule type" value="Genomic_DNA"/>
</dbReference>
<dbReference type="OrthoDB" id="9977870at2759"/>
<keyword evidence="5" id="KW-0560">Oxidoreductase</keyword>
<dbReference type="GeneID" id="92512269"/>
<dbReference type="Pfam" id="PF01207">
    <property type="entry name" value="Dus"/>
    <property type="match status" value="1"/>
</dbReference>
<dbReference type="InterPro" id="IPR018517">
    <property type="entry name" value="tRNA_hU_synthase_CS"/>
</dbReference>
<dbReference type="InterPro" id="IPR013785">
    <property type="entry name" value="Aldolase_TIM"/>
</dbReference>
<dbReference type="RefSeq" id="XP_067175132.1">
    <property type="nucleotide sequence ID" value="XM_067319757.1"/>
</dbReference>
<evidence type="ECO:0000256" key="3">
    <source>
        <dbReference type="ARBA" id="ARBA00022643"/>
    </source>
</evidence>
<dbReference type="GO" id="GO:0017150">
    <property type="term" value="F:tRNA dihydrouridine synthase activity"/>
    <property type="evidence" value="ECO:0007669"/>
    <property type="project" value="InterPro"/>
</dbReference>
<gene>
    <name evidence="7" type="ORF">LSCM1_02170</name>
</gene>
<evidence type="ECO:0000313" key="8">
    <source>
        <dbReference type="Proteomes" id="UP000673552"/>
    </source>
</evidence>
<keyword evidence="3" id="KW-0288">FMN</keyword>
<dbReference type="InterPro" id="IPR035587">
    <property type="entry name" value="DUS-like_FMN-bd"/>
</dbReference>
<evidence type="ECO:0000256" key="1">
    <source>
        <dbReference type="ARBA" id="ARBA00001917"/>
    </source>
</evidence>
<keyword evidence="8" id="KW-1185">Reference proteome</keyword>
<dbReference type="Proteomes" id="UP000673552">
    <property type="component" value="Chromosome 34"/>
</dbReference>
<proteinExistence type="predicted"/>
<reference evidence="7 8" key="1">
    <citation type="submission" date="2021-03" db="EMBL/GenBank/DDBJ databases">
        <title>Leishmania (Mundinia) martiniquensis Genome sequencing and assembly.</title>
        <authorList>
            <person name="Almutairi H."/>
            <person name="Gatherer D."/>
        </authorList>
    </citation>
    <scope>NUCLEOTIDE SEQUENCE [LARGE SCALE GENOMIC DNA]</scope>
    <source>
        <strain evidence="7">LSCM1</strain>
    </source>
</reference>
<accession>A0A836G7Z9</accession>
<evidence type="ECO:0000256" key="2">
    <source>
        <dbReference type="ARBA" id="ARBA00022630"/>
    </source>
</evidence>
<name>A0A836G7Z9_9TRYP</name>
<dbReference type="FunFam" id="3.20.20.70:FF:000221">
    <property type="entry name" value="tRNA-dihydrouridine synthase"/>
    <property type="match status" value="1"/>
</dbReference>
<dbReference type="CDD" id="cd02801">
    <property type="entry name" value="DUS_like_FMN"/>
    <property type="match status" value="1"/>
</dbReference>
<evidence type="ECO:0000256" key="4">
    <source>
        <dbReference type="ARBA" id="ARBA00022694"/>
    </source>
</evidence>
<dbReference type="AlphaFoldDB" id="A0A836G7Z9"/>
<dbReference type="PANTHER" id="PTHR11082">
    <property type="entry name" value="TRNA-DIHYDROURIDINE SYNTHASE"/>
    <property type="match status" value="1"/>
</dbReference>
<dbReference type="GO" id="GO:0005737">
    <property type="term" value="C:cytoplasm"/>
    <property type="evidence" value="ECO:0007669"/>
    <property type="project" value="UniProtKB-ARBA"/>
</dbReference>
<dbReference type="KEGG" id="lmat:92512269"/>
<protein>
    <recommendedName>
        <fullName evidence="6">DUS-like FMN-binding domain-containing protein</fullName>
    </recommendedName>
</protein>
<evidence type="ECO:0000256" key="5">
    <source>
        <dbReference type="ARBA" id="ARBA00023002"/>
    </source>
</evidence>
<evidence type="ECO:0000259" key="6">
    <source>
        <dbReference type="Pfam" id="PF01207"/>
    </source>
</evidence>
<evidence type="ECO:0000313" key="7">
    <source>
        <dbReference type="EMBL" id="KAG5468194.1"/>
    </source>
</evidence>
<dbReference type="PROSITE" id="PS01136">
    <property type="entry name" value="UPF0034"/>
    <property type="match status" value="1"/>
</dbReference>
<comment type="cofactor">
    <cofactor evidence="1">
        <name>FMN</name>
        <dbReference type="ChEBI" id="CHEBI:58210"/>
    </cofactor>
</comment>
<dbReference type="Gene3D" id="3.20.20.70">
    <property type="entry name" value="Aldolase class I"/>
    <property type="match status" value="1"/>
</dbReference>
<dbReference type="SUPFAM" id="SSF51395">
    <property type="entry name" value="FMN-linked oxidoreductases"/>
    <property type="match status" value="1"/>
</dbReference>
<sequence>MSSDWASYERAWAQDPDHRPRSAHMPAIIAEADRAVATFLVNLARDYDAILSSEAHRAPAETRVISAEQESDLAVYPNAWDPHRTSEQDGDGAQRCVDAPHSSTSHAWRQLYDSLCFIQAPMVRCSKPAFRQVCRAWETRMSYTHMLMAESFVKSPHARHAEFARYEGEDRLVAQLAAKSGPDAAQAALLLRPYCDGVDLNCGCPQRWAMKEGIGAALIERPEQVADMVRSIRNAMPAGDTAETRARKGAESSNCTATAPTFFPCAVKMRIQDDLRRSIDFARQCEAAGVSWLTVHGRTPACHPSAAVHFEAVKLIRENVSVPVVLNGGVTDVSTAMEAALRTGCGGLMSANGLLDNPSMFYCGASRASMEAEMSFEKRPWEWPLERCGPVSPPAETTVTGHSSGASSPVRPVSLLWAPERTAADAALVRYTVPDMWQATVTPREVISDFMRAAIRTDLMVPTTVQQVLRMARLYVSPAERNHLALLRSNLSVLRALQEVGLYVESGHIACD</sequence>
<keyword evidence="4" id="KW-0819">tRNA processing</keyword>
<organism evidence="7 8">
    <name type="scientific">Leishmania martiniquensis</name>
    <dbReference type="NCBI Taxonomy" id="1580590"/>
    <lineage>
        <taxon>Eukaryota</taxon>
        <taxon>Discoba</taxon>
        <taxon>Euglenozoa</taxon>
        <taxon>Kinetoplastea</taxon>
        <taxon>Metakinetoplastina</taxon>
        <taxon>Trypanosomatida</taxon>
        <taxon>Trypanosomatidae</taxon>
        <taxon>Leishmaniinae</taxon>
        <taxon>Leishmania</taxon>
    </lineage>
</organism>
<keyword evidence="2" id="KW-0285">Flavoprotein</keyword>
<feature type="domain" description="DUS-like FMN-binding" evidence="6">
    <location>
        <begin position="119"/>
        <end position="363"/>
    </location>
</feature>
<comment type="caution">
    <text evidence="7">The sequence shown here is derived from an EMBL/GenBank/DDBJ whole genome shotgun (WGS) entry which is preliminary data.</text>
</comment>
<dbReference type="PANTHER" id="PTHR11082:SF31">
    <property type="entry name" value="TRNA-DIHYDROURIDINE(20A_20B) SYNTHASE [NAD(P)+]-LIKE"/>
    <property type="match status" value="1"/>
</dbReference>
<dbReference type="GO" id="GO:0050660">
    <property type="term" value="F:flavin adenine dinucleotide binding"/>
    <property type="evidence" value="ECO:0007669"/>
    <property type="project" value="InterPro"/>
</dbReference>